<name>A0AAD2CZZ3_EUPCR</name>
<reference evidence="1" key="1">
    <citation type="submission" date="2023-07" db="EMBL/GenBank/DDBJ databases">
        <authorList>
            <consortium name="AG Swart"/>
            <person name="Singh M."/>
            <person name="Singh A."/>
            <person name="Seah K."/>
            <person name="Emmerich C."/>
        </authorList>
    </citation>
    <scope>NUCLEOTIDE SEQUENCE</scope>
    <source>
        <strain evidence="1">DP1</strain>
    </source>
</reference>
<keyword evidence="2" id="KW-1185">Reference proteome</keyword>
<dbReference type="Proteomes" id="UP001295684">
    <property type="component" value="Unassembled WGS sequence"/>
</dbReference>
<dbReference type="EMBL" id="CAMPGE010017097">
    <property type="protein sequence ID" value="CAI2375606.1"/>
    <property type="molecule type" value="Genomic_DNA"/>
</dbReference>
<proteinExistence type="predicted"/>
<protein>
    <submittedName>
        <fullName evidence="1">Uncharacterized protein</fullName>
    </submittedName>
</protein>
<sequence>MICMVISSGLASEVWRGSVFDSFIENPVSDFFEITHKMQRNHNITLVVLGTARMINLDPLNFNFPLELILETVKCQRYDCSNLRYLMVLSMMEFRYFARTLVTEMKYGFHELELRYVKILYRTIGNIIKIKGLEAFDNKSKCIRTRIAQYFMFPYVGNDTSHCTEFDDIITNYSGEQNDSGLNLQEIALRVSILISCN</sequence>
<evidence type="ECO:0000313" key="2">
    <source>
        <dbReference type="Proteomes" id="UP001295684"/>
    </source>
</evidence>
<dbReference type="AlphaFoldDB" id="A0AAD2CZZ3"/>
<accession>A0AAD2CZZ3</accession>
<organism evidence="1 2">
    <name type="scientific">Euplotes crassus</name>
    <dbReference type="NCBI Taxonomy" id="5936"/>
    <lineage>
        <taxon>Eukaryota</taxon>
        <taxon>Sar</taxon>
        <taxon>Alveolata</taxon>
        <taxon>Ciliophora</taxon>
        <taxon>Intramacronucleata</taxon>
        <taxon>Spirotrichea</taxon>
        <taxon>Hypotrichia</taxon>
        <taxon>Euplotida</taxon>
        <taxon>Euplotidae</taxon>
        <taxon>Moneuplotes</taxon>
    </lineage>
</organism>
<comment type="caution">
    <text evidence="1">The sequence shown here is derived from an EMBL/GenBank/DDBJ whole genome shotgun (WGS) entry which is preliminary data.</text>
</comment>
<gene>
    <name evidence="1" type="ORF">ECRASSUSDP1_LOCUS16969</name>
</gene>
<evidence type="ECO:0000313" key="1">
    <source>
        <dbReference type="EMBL" id="CAI2375606.1"/>
    </source>
</evidence>